<gene>
    <name evidence="1" type="ORF">BJ138DRAFT_1154366</name>
</gene>
<organism evidence="1 2">
    <name type="scientific">Hygrophoropsis aurantiaca</name>
    <dbReference type="NCBI Taxonomy" id="72124"/>
    <lineage>
        <taxon>Eukaryota</taxon>
        <taxon>Fungi</taxon>
        <taxon>Dikarya</taxon>
        <taxon>Basidiomycota</taxon>
        <taxon>Agaricomycotina</taxon>
        <taxon>Agaricomycetes</taxon>
        <taxon>Agaricomycetidae</taxon>
        <taxon>Boletales</taxon>
        <taxon>Coniophorineae</taxon>
        <taxon>Hygrophoropsidaceae</taxon>
        <taxon>Hygrophoropsis</taxon>
    </lineage>
</organism>
<reference evidence="1" key="1">
    <citation type="journal article" date="2021" name="New Phytol.">
        <title>Evolutionary innovations through gain and loss of genes in the ectomycorrhizal Boletales.</title>
        <authorList>
            <person name="Wu G."/>
            <person name="Miyauchi S."/>
            <person name="Morin E."/>
            <person name="Kuo A."/>
            <person name="Drula E."/>
            <person name="Varga T."/>
            <person name="Kohler A."/>
            <person name="Feng B."/>
            <person name="Cao Y."/>
            <person name="Lipzen A."/>
            <person name="Daum C."/>
            <person name="Hundley H."/>
            <person name="Pangilinan J."/>
            <person name="Johnson J."/>
            <person name="Barry K."/>
            <person name="LaButti K."/>
            <person name="Ng V."/>
            <person name="Ahrendt S."/>
            <person name="Min B."/>
            <person name="Choi I.G."/>
            <person name="Park H."/>
            <person name="Plett J.M."/>
            <person name="Magnuson J."/>
            <person name="Spatafora J.W."/>
            <person name="Nagy L.G."/>
            <person name="Henrissat B."/>
            <person name="Grigoriev I.V."/>
            <person name="Yang Z.L."/>
            <person name="Xu J."/>
            <person name="Martin F.M."/>
        </authorList>
    </citation>
    <scope>NUCLEOTIDE SEQUENCE</scope>
    <source>
        <strain evidence="1">ATCC 28755</strain>
    </source>
</reference>
<accession>A0ACB8A9P4</accession>
<dbReference type="Proteomes" id="UP000790377">
    <property type="component" value="Unassembled WGS sequence"/>
</dbReference>
<evidence type="ECO:0000313" key="2">
    <source>
        <dbReference type="Proteomes" id="UP000790377"/>
    </source>
</evidence>
<protein>
    <submittedName>
        <fullName evidence="1">Uncharacterized protein</fullName>
    </submittedName>
</protein>
<proteinExistence type="predicted"/>
<evidence type="ECO:0000313" key="1">
    <source>
        <dbReference type="EMBL" id="KAH7909818.1"/>
    </source>
</evidence>
<dbReference type="EMBL" id="MU267740">
    <property type="protein sequence ID" value="KAH7909818.1"/>
    <property type="molecule type" value="Genomic_DNA"/>
</dbReference>
<keyword evidence="2" id="KW-1185">Reference proteome</keyword>
<comment type="caution">
    <text evidence="1">The sequence shown here is derived from an EMBL/GenBank/DDBJ whole genome shotgun (WGS) entry which is preliminary data.</text>
</comment>
<name>A0ACB8A9P4_9AGAM</name>
<sequence>MLHPLLMAATLLHPFSRPAFHLPQPLADVFSSRRRIPGISDLFVCLISERYGMPPDNRMRLRIGGIRLAEKHTLAMSKVKARKMDEASLWVRGNSGNLP</sequence>